<name>W9W706_9EURO</name>
<evidence type="ECO:0000313" key="3">
    <source>
        <dbReference type="Proteomes" id="UP000019473"/>
    </source>
</evidence>
<dbReference type="InterPro" id="IPR029045">
    <property type="entry name" value="ClpP/crotonase-like_dom_sf"/>
</dbReference>
<sequence length="292" mass="31865">MSNKESIWKTAYDASKDSTVIQTSEVEPGVFVVQMNAPESHNILTPQMMGAVAREVDRLSAMKVDEITAIILMSSGKSFCAGIDINAIRDDPTFEEYITRSVDPFYAVQESPVPTIACVQGAAMTGGFELALSCDIVIASRDAVFRDNHAMYGVHQIRGLSQILPRVCGPSNAKLASLASMPVTASKALAWNIVSEVVDTPEDLFPMAMRITKGFAYNNGPILRALKKTMNEAYELSYGEARKLELTSDVDYYASLGDDKPRILTEGAKRFNKRVEELGTTAGMRGGMVEED</sequence>
<protein>
    <recommendedName>
        <fullName evidence="4">Enoyl-CoA hydratase</fullName>
    </recommendedName>
</protein>
<dbReference type="CDD" id="cd06558">
    <property type="entry name" value="crotonase-like"/>
    <property type="match status" value="1"/>
</dbReference>
<organism evidence="2 3">
    <name type="scientific">Cladophialophora yegresii CBS 114405</name>
    <dbReference type="NCBI Taxonomy" id="1182544"/>
    <lineage>
        <taxon>Eukaryota</taxon>
        <taxon>Fungi</taxon>
        <taxon>Dikarya</taxon>
        <taxon>Ascomycota</taxon>
        <taxon>Pezizomycotina</taxon>
        <taxon>Eurotiomycetes</taxon>
        <taxon>Chaetothyriomycetidae</taxon>
        <taxon>Chaetothyriales</taxon>
        <taxon>Herpotrichiellaceae</taxon>
        <taxon>Cladophialophora</taxon>
    </lineage>
</organism>
<dbReference type="eggNOG" id="KOG1680">
    <property type="taxonomic scope" value="Eukaryota"/>
</dbReference>
<dbReference type="RefSeq" id="XP_007757143.1">
    <property type="nucleotide sequence ID" value="XM_007758953.1"/>
</dbReference>
<dbReference type="Pfam" id="PF00378">
    <property type="entry name" value="ECH_1"/>
    <property type="match status" value="1"/>
</dbReference>
<dbReference type="HOGENOM" id="CLU_009834_7_4_1"/>
<comment type="similarity">
    <text evidence="1">Belongs to the enoyl-CoA hydratase/isomerase family.</text>
</comment>
<evidence type="ECO:0000256" key="1">
    <source>
        <dbReference type="ARBA" id="ARBA00005254"/>
    </source>
</evidence>
<dbReference type="Proteomes" id="UP000019473">
    <property type="component" value="Unassembled WGS sequence"/>
</dbReference>
<evidence type="ECO:0008006" key="4">
    <source>
        <dbReference type="Google" id="ProtNLM"/>
    </source>
</evidence>
<gene>
    <name evidence="2" type="ORF">A1O7_04943</name>
</gene>
<dbReference type="PANTHER" id="PTHR43802:SF1">
    <property type="entry name" value="IP11341P-RELATED"/>
    <property type="match status" value="1"/>
</dbReference>
<dbReference type="VEuPathDB" id="FungiDB:A1O7_04943"/>
<dbReference type="AlphaFoldDB" id="W9W706"/>
<proteinExistence type="inferred from homology"/>
<comment type="caution">
    <text evidence="2">The sequence shown here is derived from an EMBL/GenBank/DDBJ whole genome shotgun (WGS) entry which is preliminary data.</text>
</comment>
<dbReference type="STRING" id="1182544.W9W706"/>
<accession>W9W706</accession>
<dbReference type="GeneID" id="19179528"/>
<dbReference type="EMBL" id="AMGW01000003">
    <property type="protein sequence ID" value="EXJ60790.1"/>
    <property type="molecule type" value="Genomic_DNA"/>
</dbReference>
<keyword evidence="3" id="KW-1185">Reference proteome</keyword>
<evidence type="ECO:0000313" key="2">
    <source>
        <dbReference type="EMBL" id="EXJ60790.1"/>
    </source>
</evidence>
<dbReference type="OrthoDB" id="448450at2759"/>
<dbReference type="Gene3D" id="3.90.226.10">
    <property type="entry name" value="2-enoyl-CoA Hydratase, Chain A, domain 1"/>
    <property type="match status" value="1"/>
</dbReference>
<dbReference type="SUPFAM" id="SSF52096">
    <property type="entry name" value="ClpP/crotonase"/>
    <property type="match status" value="1"/>
</dbReference>
<reference evidence="2 3" key="1">
    <citation type="submission" date="2013-03" db="EMBL/GenBank/DDBJ databases">
        <title>The Genome Sequence of Cladophialophora yegresii CBS 114405.</title>
        <authorList>
            <consortium name="The Broad Institute Genomics Platform"/>
            <person name="Cuomo C."/>
            <person name="de Hoog S."/>
            <person name="Gorbushina A."/>
            <person name="Walker B."/>
            <person name="Young S.K."/>
            <person name="Zeng Q."/>
            <person name="Gargeya S."/>
            <person name="Fitzgerald M."/>
            <person name="Haas B."/>
            <person name="Abouelleil A."/>
            <person name="Allen A.W."/>
            <person name="Alvarado L."/>
            <person name="Arachchi H.M."/>
            <person name="Berlin A.M."/>
            <person name="Chapman S.B."/>
            <person name="Gainer-Dewar J."/>
            <person name="Goldberg J."/>
            <person name="Griggs A."/>
            <person name="Gujja S."/>
            <person name="Hansen M."/>
            <person name="Howarth C."/>
            <person name="Imamovic A."/>
            <person name="Ireland A."/>
            <person name="Larimer J."/>
            <person name="McCowan C."/>
            <person name="Murphy C."/>
            <person name="Pearson M."/>
            <person name="Poon T.W."/>
            <person name="Priest M."/>
            <person name="Roberts A."/>
            <person name="Saif S."/>
            <person name="Shea T."/>
            <person name="Sisk P."/>
            <person name="Sykes S."/>
            <person name="Wortman J."/>
            <person name="Nusbaum C."/>
            <person name="Birren B."/>
        </authorList>
    </citation>
    <scope>NUCLEOTIDE SEQUENCE [LARGE SCALE GENOMIC DNA]</scope>
    <source>
        <strain evidence="2 3">CBS 114405</strain>
    </source>
</reference>
<dbReference type="InterPro" id="IPR001753">
    <property type="entry name" value="Enoyl-CoA_hydra/iso"/>
</dbReference>
<dbReference type="PANTHER" id="PTHR43802">
    <property type="entry name" value="ENOYL-COA HYDRATASE"/>
    <property type="match status" value="1"/>
</dbReference>